<evidence type="ECO:0000256" key="2">
    <source>
        <dbReference type="ARBA" id="ARBA00008156"/>
    </source>
</evidence>
<protein>
    <submittedName>
        <fullName evidence="7">PQQ-binding-like beta-propeller repeat protein</fullName>
    </submittedName>
</protein>
<dbReference type="PANTHER" id="PTHR32303:SF4">
    <property type="entry name" value="QUINOPROTEIN GLUCOSE DEHYDROGENASE"/>
    <property type="match status" value="1"/>
</dbReference>
<dbReference type="SMART" id="SM00564">
    <property type="entry name" value="PQQ"/>
    <property type="match status" value="6"/>
</dbReference>
<keyword evidence="8" id="KW-1185">Reference proteome</keyword>
<evidence type="ECO:0000259" key="6">
    <source>
        <dbReference type="Pfam" id="PF01011"/>
    </source>
</evidence>
<comment type="similarity">
    <text evidence="2">Belongs to the bacterial PQQ dehydrogenase family.</text>
</comment>
<dbReference type="PANTHER" id="PTHR32303">
    <property type="entry name" value="QUINOPROTEIN ALCOHOL DEHYDROGENASE (CYTOCHROME C)"/>
    <property type="match status" value="1"/>
</dbReference>
<dbReference type="InterPro" id="IPR018391">
    <property type="entry name" value="PQQ_b-propeller_rpt"/>
</dbReference>
<feature type="signal peptide" evidence="5">
    <location>
        <begin position="1"/>
        <end position="32"/>
    </location>
</feature>
<dbReference type="GO" id="GO:0016491">
    <property type="term" value="F:oxidoreductase activity"/>
    <property type="evidence" value="ECO:0007669"/>
    <property type="project" value="UniProtKB-KW"/>
</dbReference>
<keyword evidence="3" id="KW-0560">Oxidoreductase</keyword>
<reference evidence="7 8" key="1">
    <citation type="submission" date="2019-12" db="EMBL/GenBank/DDBJ databases">
        <title>Genomic-based taxomic classification of the family Erythrobacteraceae.</title>
        <authorList>
            <person name="Xu L."/>
        </authorList>
    </citation>
    <scope>NUCLEOTIDE SEQUENCE [LARGE SCALE GENOMIC DNA]</scope>
    <source>
        <strain evidence="7 8">MCCC 1K01500</strain>
    </source>
</reference>
<dbReference type="Gene3D" id="2.140.10.10">
    <property type="entry name" value="Quinoprotein alcohol dehydrogenase-like superfamily"/>
    <property type="match status" value="2"/>
</dbReference>
<accession>A0A6I4SVY2</accession>
<feature type="chain" id="PRO_5026332000" evidence="5">
    <location>
        <begin position="33"/>
        <end position="661"/>
    </location>
</feature>
<evidence type="ECO:0000256" key="4">
    <source>
        <dbReference type="SAM" id="MobiDB-lite"/>
    </source>
</evidence>
<dbReference type="InterPro" id="IPR011047">
    <property type="entry name" value="Quinoprotein_ADH-like_sf"/>
</dbReference>
<comment type="caution">
    <text evidence="7">The sequence shown here is derived from an EMBL/GenBank/DDBJ whole genome shotgun (WGS) entry which is preliminary data.</text>
</comment>
<dbReference type="Proteomes" id="UP000433652">
    <property type="component" value="Unassembled WGS sequence"/>
</dbReference>
<organism evidence="7 8">
    <name type="scientific">Croceibacterium salegens</name>
    <dbReference type="NCBI Taxonomy" id="1737568"/>
    <lineage>
        <taxon>Bacteria</taxon>
        <taxon>Pseudomonadati</taxon>
        <taxon>Pseudomonadota</taxon>
        <taxon>Alphaproteobacteria</taxon>
        <taxon>Sphingomonadales</taxon>
        <taxon>Erythrobacteraceae</taxon>
        <taxon>Croceibacterium</taxon>
    </lineage>
</organism>
<feature type="region of interest" description="Disordered" evidence="4">
    <location>
        <begin position="477"/>
        <end position="500"/>
    </location>
</feature>
<evidence type="ECO:0000256" key="1">
    <source>
        <dbReference type="ARBA" id="ARBA00001931"/>
    </source>
</evidence>
<evidence type="ECO:0000256" key="3">
    <source>
        <dbReference type="ARBA" id="ARBA00023002"/>
    </source>
</evidence>
<proteinExistence type="inferred from homology"/>
<evidence type="ECO:0000256" key="5">
    <source>
        <dbReference type="SAM" id="SignalP"/>
    </source>
</evidence>
<comment type="cofactor">
    <cofactor evidence="1">
        <name>pyrroloquinoline quinone</name>
        <dbReference type="ChEBI" id="CHEBI:58442"/>
    </cofactor>
</comment>
<gene>
    <name evidence="7" type="ORF">GRI89_05160</name>
</gene>
<sequence>MGRAGVRREIPMSKRLAALLVATVMLPFTAGAEEPYNVASEGDWPRYARDLEGTRFSPLDQIDTKNVGKLEEAWSFRLRPDGGAGLLGGTVPIVVDGIMYLPLGNAVVALDGSTGEELWRHAVTDGLVRRAVSYWPGDGEIGPRIFYSTGSKIFALDPKTGDLDASYGDGGSSVIDGTPYGYPPSIYGNVMVLGAQVQEDSFGPSGDSRAYDARTGKKLWQFHTVPHPGEVGHETWLDGETEGRSGTNMWVWYTTADPATDTIYMTIGGPSPNYYGGDRPGANLFGNSIVAVDATTGKYKWHFQTIHHDLWDWDLPAPPVLVDIEKDGKTIHALAETGKPGFMYILDREAGKPVFGVTERPVASADVPGEWYSPTQPVPVKPEQLNRGFWDKSDIVTEADTNSEHVAACHALLDSYGGNFYNAGSFTPFFMKKDVNGKPFSSINMPHNGGSVWGGSAADPRTGVVFVNTSEGGSIGWIEKRDPKGDYGRGTTTSTQPYDRGSLIGPGAYSGFMAAFTGKDGRKVTLPCFKPPWGRLLAVDANTGDILWASKLGITEELPKGKQDTGANNGSGGPTATAGGLVFIGATGDRYFRAFDAKTGKVLWEKQLEYPALSIPISYQGKDGRQYVAILASGSSLAPSSRRDDGKPANMESLVTFALPK</sequence>
<dbReference type="AlphaFoldDB" id="A0A6I4SVY2"/>
<feature type="compositionally biased region" description="Basic and acidic residues" evidence="4">
    <location>
        <begin position="478"/>
        <end position="487"/>
    </location>
</feature>
<evidence type="ECO:0000313" key="8">
    <source>
        <dbReference type="Proteomes" id="UP000433652"/>
    </source>
</evidence>
<dbReference type="SUPFAM" id="SSF50998">
    <property type="entry name" value="Quinoprotein alcohol dehydrogenase-like"/>
    <property type="match status" value="1"/>
</dbReference>
<evidence type="ECO:0000313" key="7">
    <source>
        <dbReference type="EMBL" id="MXO58926.1"/>
    </source>
</evidence>
<keyword evidence="5" id="KW-0732">Signal</keyword>
<dbReference type="InterPro" id="IPR002372">
    <property type="entry name" value="PQQ_rpt_dom"/>
</dbReference>
<dbReference type="Pfam" id="PF01011">
    <property type="entry name" value="PQQ"/>
    <property type="match status" value="1"/>
</dbReference>
<feature type="domain" description="Pyrrolo-quinoline quinone repeat" evidence="6">
    <location>
        <begin position="44"/>
        <end position="628"/>
    </location>
</feature>
<dbReference type="EMBL" id="WTYM01000031">
    <property type="protein sequence ID" value="MXO58926.1"/>
    <property type="molecule type" value="Genomic_DNA"/>
</dbReference>
<name>A0A6I4SVY2_9SPHN</name>